<dbReference type="Proteomes" id="UP000054843">
    <property type="component" value="Unassembled WGS sequence"/>
</dbReference>
<protein>
    <submittedName>
        <fullName evidence="1">Uncharacterized protein</fullName>
    </submittedName>
</protein>
<reference evidence="1 2" key="1">
    <citation type="submission" date="2015-01" db="EMBL/GenBank/DDBJ databases">
        <title>Evolution of Trichinella species and genotypes.</title>
        <authorList>
            <person name="Korhonen P.K."/>
            <person name="Edoardo P."/>
            <person name="Giuseppe L.R."/>
            <person name="Gasser R.B."/>
        </authorList>
    </citation>
    <scope>NUCLEOTIDE SEQUENCE [LARGE SCALE GENOMIC DNA]</scope>
    <source>
        <strain evidence="1">ISS1980</strain>
    </source>
</reference>
<evidence type="ECO:0000313" key="2">
    <source>
        <dbReference type="Proteomes" id="UP000054843"/>
    </source>
</evidence>
<comment type="caution">
    <text evidence="1">The sequence shown here is derived from an EMBL/GenBank/DDBJ whole genome shotgun (WGS) entry which is preliminary data.</text>
</comment>
<evidence type="ECO:0000313" key="1">
    <source>
        <dbReference type="EMBL" id="KRZ64211.1"/>
    </source>
</evidence>
<organism evidence="1 2">
    <name type="scientific">Trichinella papuae</name>
    <dbReference type="NCBI Taxonomy" id="268474"/>
    <lineage>
        <taxon>Eukaryota</taxon>
        <taxon>Metazoa</taxon>
        <taxon>Ecdysozoa</taxon>
        <taxon>Nematoda</taxon>
        <taxon>Enoplea</taxon>
        <taxon>Dorylaimia</taxon>
        <taxon>Trichinellida</taxon>
        <taxon>Trichinellidae</taxon>
        <taxon>Trichinella</taxon>
    </lineage>
</organism>
<proteinExistence type="predicted"/>
<accession>A0A0V1LXH4</accession>
<name>A0A0V1LXH4_9BILA</name>
<dbReference type="AlphaFoldDB" id="A0A0V1LXH4"/>
<dbReference type="EMBL" id="JYDO01001361">
    <property type="protein sequence ID" value="KRZ64211.1"/>
    <property type="molecule type" value="Genomic_DNA"/>
</dbReference>
<sequence>MRFDSQIVKKACISSDMTHSMSKVLHMHKVEVSGSAERELLMGNFPMY</sequence>
<gene>
    <name evidence="1" type="ORF">T10_12051</name>
</gene>
<keyword evidence="2" id="KW-1185">Reference proteome</keyword>